<accession>A0A0B2BHN5</accession>
<dbReference type="EMBL" id="PGEZ01000001">
    <property type="protein sequence ID" value="PJJ58484.1"/>
    <property type="molecule type" value="Genomic_DNA"/>
</dbReference>
<dbReference type="SUPFAM" id="SSF51219">
    <property type="entry name" value="TRAP-like"/>
    <property type="match status" value="1"/>
</dbReference>
<comment type="caution">
    <text evidence="1">The sequence shown here is derived from an EMBL/GenBank/DDBJ whole genome shotgun (WGS) entry which is preliminary data.</text>
</comment>
<gene>
    <name evidence="1" type="ORF">CLV56_2735</name>
</gene>
<name>A0A0B2BHN5_9ACTN</name>
<dbReference type="OrthoDB" id="9779518at2"/>
<dbReference type="PANTHER" id="PTHR43657:SF1">
    <property type="entry name" value="ALTERED INHERITANCE OF MITOCHONDRIA PROTEIN 24, MITOCHONDRIAL"/>
    <property type="match status" value="1"/>
</dbReference>
<organism evidence="1 2">
    <name type="scientific">Mumia flava</name>
    <dbReference type="NCBI Taxonomy" id="1348852"/>
    <lineage>
        <taxon>Bacteria</taxon>
        <taxon>Bacillati</taxon>
        <taxon>Actinomycetota</taxon>
        <taxon>Actinomycetes</taxon>
        <taxon>Propionibacteriales</taxon>
        <taxon>Nocardioidaceae</taxon>
        <taxon>Mumia</taxon>
    </lineage>
</organism>
<evidence type="ECO:0000313" key="2">
    <source>
        <dbReference type="Proteomes" id="UP000230842"/>
    </source>
</evidence>
<dbReference type="Gene3D" id="3.60.160.10">
    <property type="entry name" value="Mitochondrial biogenesis AIM24"/>
    <property type="match status" value="1"/>
</dbReference>
<keyword evidence="2" id="KW-1185">Reference proteome</keyword>
<dbReference type="Proteomes" id="UP000230842">
    <property type="component" value="Unassembled WGS sequence"/>
</dbReference>
<dbReference type="PANTHER" id="PTHR43657">
    <property type="entry name" value="TRYPTOPHAN RNA-BINDING ATTENUATOR PROTEIN-LIKE PROTEIN"/>
    <property type="match status" value="1"/>
</dbReference>
<dbReference type="InterPro" id="IPR036983">
    <property type="entry name" value="AIM24_sf"/>
</dbReference>
<dbReference type="InterPro" id="IPR002838">
    <property type="entry name" value="AIM24"/>
</dbReference>
<dbReference type="InterPro" id="IPR016031">
    <property type="entry name" value="Trp_RNA-bd_attenuator-like_dom"/>
</dbReference>
<proteinExistence type="predicted"/>
<reference evidence="1 2" key="1">
    <citation type="submission" date="2017-11" db="EMBL/GenBank/DDBJ databases">
        <title>Genomic Encyclopedia of Archaeal and Bacterial Type Strains, Phase II (KMG-II): From Individual Species to Whole Genera.</title>
        <authorList>
            <person name="Goeker M."/>
        </authorList>
    </citation>
    <scope>NUCLEOTIDE SEQUENCE [LARGE SCALE GENOMIC DNA]</scope>
    <source>
        <strain evidence="1 2">DSM 27763</strain>
    </source>
</reference>
<dbReference type="Pfam" id="PF01987">
    <property type="entry name" value="AIM24"/>
    <property type="match status" value="1"/>
</dbReference>
<dbReference type="NCBIfam" id="TIGR00266">
    <property type="entry name" value="TIGR00266 family protein"/>
    <property type="match status" value="1"/>
</dbReference>
<protein>
    <submittedName>
        <fullName evidence="1">Uncharacterized protein (TIGR00266 family)</fullName>
    </submittedName>
</protein>
<sequence>METEITSAPAYAVARCTLSPGETVRAESGAMLAKSPNVEIETSSQGGFMKGLRRSLGGESFYMNTFTAKDGPGEIRLAPTLPGDIVEWQLTGQTVFLASGAYLASGGDIDVDSKWGGAKGMFSGAGLVLLKCTGTGPLLTASYGAIESVDLAAGQTYTIDTDHVVGWGSDVTYEVRKVGGWKSTMLSGEGLVVDVTGPGRVYLQTRSAQAFLGWLIPKLPRDNSRS</sequence>
<dbReference type="RefSeq" id="WP_039352674.1">
    <property type="nucleotide sequence ID" value="NZ_PGEZ01000001.1"/>
</dbReference>
<evidence type="ECO:0000313" key="1">
    <source>
        <dbReference type="EMBL" id="PJJ58484.1"/>
    </source>
</evidence>
<dbReference type="AlphaFoldDB" id="A0A0B2BHN5"/>